<dbReference type="EMBL" id="LSRL02000164">
    <property type="protein sequence ID" value="TDG43286.1"/>
    <property type="molecule type" value="Genomic_DNA"/>
</dbReference>
<protein>
    <submittedName>
        <fullName evidence="2">Uncharacterized protein</fullName>
    </submittedName>
</protein>
<keyword evidence="3" id="KW-1185">Reference proteome</keyword>
<dbReference type="Proteomes" id="UP000295192">
    <property type="component" value="Unassembled WGS sequence"/>
</dbReference>
<evidence type="ECO:0000256" key="1">
    <source>
        <dbReference type="SAM" id="MobiDB-lite"/>
    </source>
</evidence>
<feature type="region of interest" description="Disordered" evidence="1">
    <location>
        <begin position="36"/>
        <end position="78"/>
    </location>
</feature>
<evidence type="ECO:0000313" key="2">
    <source>
        <dbReference type="EMBL" id="TDG43286.1"/>
    </source>
</evidence>
<name>A0A484B384_DRONA</name>
<proteinExistence type="predicted"/>
<gene>
    <name evidence="2" type="ORF">AWZ03_010291</name>
</gene>
<reference evidence="2 3" key="1">
    <citation type="journal article" date="2019" name="J. Hered.">
        <title>An Improved Genome Assembly for Drosophila navojoa, the Basal Species in the mojavensis Cluster.</title>
        <authorList>
            <person name="Vanderlinde T."/>
            <person name="Dupim E.G."/>
            <person name="Nazario-Yepiz N.O."/>
            <person name="Carvalho A.B."/>
        </authorList>
    </citation>
    <scope>NUCLEOTIDE SEQUENCE [LARGE SCALE GENOMIC DNA]</scope>
    <source>
        <strain evidence="2">Navoj_Jal97</strain>
        <tissue evidence="2">Whole organism</tissue>
    </source>
</reference>
<organism evidence="2 3">
    <name type="scientific">Drosophila navojoa</name>
    <name type="common">Fruit fly</name>
    <dbReference type="NCBI Taxonomy" id="7232"/>
    <lineage>
        <taxon>Eukaryota</taxon>
        <taxon>Metazoa</taxon>
        <taxon>Ecdysozoa</taxon>
        <taxon>Arthropoda</taxon>
        <taxon>Hexapoda</taxon>
        <taxon>Insecta</taxon>
        <taxon>Pterygota</taxon>
        <taxon>Neoptera</taxon>
        <taxon>Endopterygota</taxon>
        <taxon>Diptera</taxon>
        <taxon>Brachycera</taxon>
        <taxon>Muscomorpha</taxon>
        <taxon>Ephydroidea</taxon>
        <taxon>Drosophilidae</taxon>
        <taxon>Drosophila</taxon>
    </lineage>
</organism>
<dbReference type="AlphaFoldDB" id="A0A484B384"/>
<sequence>MDSTEARDMRPQASGGYASTRFGLTAEMFLIRHKIDGQHSPMPRPCARLPPDSASKKEEEKDEQVSAGEIVLSGEMSS</sequence>
<comment type="caution">
    <text evidence="2">The sequence shown here is derived from an EMBL/GenBank/DDBJ whole genome shotgun (WGS) entry which is preliminary data.</text>
</comment>
<accession>A0A484B384</accession>
<evidence type="ECO:0000313" key="3">
    <source>
        <dbReference type="Proteomes" id="UP000295192"/>
    </source>
</evidence>